<sequence>MLRVDEVSVTTTAGSRRQAPLKVDPATDELISRASRRTLARRCHAQTPVPLKTLVRIPIATLKRTADIQPPARDF</sequence>
<dbReference type="AlphaFoldDB" id="A0A4S5ETV6"/>
<organism evidence="2 3">
    <name type="scientific">Candidatus Frankia alpina</name>
    <dbReference type="NCBI Taxonomy" id="2699483"/>
    <lineage>
        <taxon>Bacteria</taxon>
        <taxon>Bacillati</taxon>
        <taxon>Actinomycetota</taxon>
        <taxon>Actinomycetes</taxon>
        <taxon>Frankiales</taxon>
        <taxon>Frankiaceae</taxon>
        <taxon>Frankia</taxon>
    </lineage>
</organism>
<protein>
    <submittedName>
        <fullName evidence="2">Uncharacterized protein</fullName>
    </submittedName>
</protein>
<gene>
    <name evidence="2" type="ORF">E7Y31_02760</name>
</gene>
<reference evidence="2 3" key="1">
    <citation type="submission" date="2019-04" db="EMBL/GenBank/DDBJ databases">
        <title>Draft genome sequences for three unisolated Alnus-infective Frankia Sp+ strains, AgTrS, AiOr and AvVan, the first sequenced Frankia strains able to sporulate in-planta.</title>
        <authorList>
            <person name="Bethencourt L."/>
            <person name="Vautrin F."/>
            <person name="Taib N."/>
            <person name="Dubost A."/>
            <person name="Castro-Garcia L."/>
            <person name="Imbaud O."/>
            <person name="Abrouk D."/>
            <person name="Fournier P."/>
            <person name="Briolay J."/>
            <person name="Nguyen A."/>
            <person name="Normand P."/>
            <person name="Fernandez M.P."/>
            <person name="Brochier-Armanet C."/>
            <person name="Herrera-Belaroussi A."/>
        </authorList>
    </citation>
    <scope>NUCLEOTIDE SEQUENCE [LARGE SCALE GENOMIC DNA]</scope>
    <source>
        <strain evidence="2 3">AvVan</strain>
    </source>
</reference>
<accession>A0A4S5ETV6</accession>
<name>A0A4S5ETV6_9ACTN</name>
<dbReference type="Proteomes" id="UP000305282">
    <property type="component" value="Unassembled WGS sequence"/>
</dbReference>
<comment type="caution">
    <text evidence="2">The sequence shown here is derived from an EMBL/GenBank/DDBJ whole genome shotgun (WGS) entry which is preliminary data.</text>
</comment>
<dbReference type="EMBL" id="SSXH01000031">
    <property type="protein sequence ID" value="THJ75904.1"/>
    <property type="molecule type" value="Genomic_DNA"/>
</dbReference>
<feature type="region of interest" description="Disordered" evidence="1">
    <location>
        <begin position="1"/>
        <end position="23"/>
    </location>
</feature>
<evidence type="ECO:0000313" key="3">
    <source>
        <dbReference type="Proteomes" id="UP000305282"/>
    </source>
</evidence>
<keyword evidence="3" id="KW-1185">Reference proteome</keyword>
<evidence type="ECO:0000313" key="2">
    <source>
        <dbReference type="EMBL" id="THJ75904.1"/>
    </source>
</evidence>
<evidence type="ECO:0000256" key="1">
    <source>
        <dbReference type="SAM" id="MobiDB-lite"/>
    </source>
</evidence>
<proteinExistence type="predicted"/>